<organism evidence="1 2">
    <name type="scientific">Aspergillus glaucus CBS 516.65</name>
    <dbReference type="NCBI Taxonomy" id="1160497"/>
    <lineage>
        <taxon>Eukaryota</taxon>
        <taxon>Fungi</taxon>
        <taxon>Dikarya</taxon>
        <taxon>Ascomycota</taxon>
        <taxon>Pezizomycotina</taxon>
        <taxon>Eurotiomycetes</taxon>
        <taxon>Eurotiomycetidae</taxon>
        <taxon>Eurotiales</taxon>
        <taxon>Aspergillaceae</taxon>
        <taxon>Aspergillus</taxon>
        <taxon>Aspergillus subgen. Aspergillus</taxon>
    </lineage>
</organism>
<evidence type="ECO:0000313" key="1">
    <source>
        <dbReference type="EMBL" id="OJJ88745.1"/>
    </source>
</evidence>
<name>A0A1L9VXW4_ASPGL</name>
<dbReference type="GeneID" id="34460370"/>
<gene>
    <name evidence="1" type="ORF">ASPGLDRAFT_31856</name>
</gene>
<dbReference type="AlphaFoldDB" id="A0A1L9VXW4"/>
<dbReference type="VEuPathDB" id="FungiDB:ASPGLDRAFT_31856"/>
<protein>
    <submittedName>
        <fullName evidence="1">Uncharacterized protein</fullName>
    </submittedName>
</protein>
<proteinExistence type="predicted"/>
<reference evidence="2" key="1">
    <citation type="journal article" date="2017" name="Genome Biol.">
        <title>Comparative genomics reveals high biological diversity and specific adaptations in the industrially and medically important fungal genus Aspergillus.</title>
        <authorList>
            <person name="de Vries R.P."/>
            <person name="Riley R."/>
            <person name="Wiebenga A."/>
            <person name="Aguilar-Osorio G."/>
            <person name="Amillis S."/>
            <person name="Uchima C.A."/>
            <person name="Anderluh G."/>
            <person name="Asadollahi M."/>
            <person name="Askin M."/>
            <person name="Barry K."/>
            <person name="Battaglia E."/>
            <person name="Bayram O."/>
            <person name="Benocci T."/>
            <person name="Braus-Stromeyer S.A."/>
            <person name="Caldana C."/>
            <person name="Canovas D."/>
            <person name="Cerqueira G.C."/>
            <person name="Chen F."/>
            <person name="Chen W."/>
            <person name="Choi C."/>
            <person name="Clum A."/>
            <person name="Dos Santos R.A."/>
            <person name="Damasio A.R."/>
            <person name="Diallinas G."/>
            <person name="Emri T."/>
            <person name="Fekete E."/>
            <person name="Flipphi M."/>
            <person name="Freyberg S."/>
            <person name="Gallo A."/>
            <person name="Gournas C."/>
            <person name="Habgood R."/>
            <person name="Hainaut M."/>
            <person name="Harispe M.L."/>
            <person name="Henrissat B."/>
            <person name="Hilden K.S."/>
            <person name="Hope R."/>
            <person name="Hossain A."/>
            <person name="Karabika E."/>
            <person name="Karaffa L."/>
            <person name="Karanyi Z."/>
            <person name="Krasevec N."/>
            <person name="Kuo A."/>
            <person name="Kusch H."/>
            <person name="LaButti K."/>
            <person name="Lagendijk E.L."/>
            <person name="Lapidus A."/>
            <person name="Levasseur A."/>
            <person name="Lindquist E."/>
            <person name="Lipzen A."/>
            <person name="Logrieco A.F."/>
            <person name="MacCabe A."/>
            <person name="Maekelae M.R."/>
            <person name="Malavazi I."/>
            <person name="Melin P."/>
            <person name="Meyer V."/>
            <person name="Mielnichuk N."/>
            <person name="Miskei M."/>
            <person name="Molnar A.P."/>
            <person name="Mule G."/>
            <person name="Ngan C.Y."/>
            <person name="Orejas M."/>
            <person name="Orosz E."/>
            <person name="Ouedraogo J.P."/>
            <person name="Overkamp K.M."/>
            <person name="Park H.-S."/>
            <person name="Perrone G."/>
            <person name="Piumi F."/>
            <person name="Punt P.J."/>
            <person name="Ram A.F."/>
            <person name="Ramon A."/>
            <person name="Rauscher S."/>
            <person name="Record E."/>
            <person name="Riano-Pachon D.M."/>
            <person name="Robert V."/>
            <person name="Roehrig J."/>
            <person name="Ruller R."/>
            <person name="Salamov A."/>
            <person name="Salih N.S."/>
            <person name="Samson R.A."/>
            <person name="Sandor E."/>
            <person name="Sanguinetti M."/>
            <person name="Schuetze T."/>
            <person name="Sepcic K."/>
            <person name="Shelest E."/>
            <person name="Sherlock G."/>
            <person name="Sophianopoulou V."/>
            <person name="Squina F.M."/>
            <person name="Sun H."/>
            <person name="Susca A."/>
            <person name="Todd R.B."/>
            <person name="Tsang A."/>
            <person name="Unkles S.E."/>
            <person name="van de Wiele N."/>
            <person name="van Rossen-Uffink D."/>
            <person name="Oliveira J.V."/>
            <person name="Vesth T.C."/>
            <person name="Visser J."/>
            <person name="Yu J.-H."/>
            <person name="Zhou M."/>
            <person name="Andersen M.R."/>
            <person name="Archer D.B."/>
            <person name="Baker S.E."/>
            <person name="Benoit I."/>
            <person name="Brakhage A.A."/>
            <person name="Braus G.H."/>
            <person name="Fischer R."/>
            <person name="Frisvad J.C."/>
            <person name="Goldman G.H."/>
            <person name="Houbraken J."/>
            <person name="Oakley B."/>
            <person name="Pocsi I."/>
            <person name="Scazzocchio C."/>
            <person name="Seiboth B."/>
            <person name="vanKuyk P.A."/>
            <person name="Wortman J."/>
            <person name="Dyer P.S."/>
            <person name="Grigoriev I.V."/>
        </authorList>
    </citation>
    <scope>NUCLEOTIDE SEQUENCE [LARGE SCALE GENOMIC DNA]</scope>
    <source>
        <strain evidence="2">CBS 516.65</strain>
    </source>
</reference>
<evidence type="ECO:0000313" key="2">
    <source>
        <dbReference type="Proteomes" id="UP000184300"/>
    </source>
</evidence>
<dbReference type="Proteomes" id="UP000184300">
    <property type="component" value="Unassembled WGS sequence"/>
</dbReference>
<dbReference type="RefSeq" id="XP_022405421.1">
    <property type="nucleotide sequence ID" value="XM_022544109.1"/>
</dbReference>
<sequence length="241" mass="27624">MEPSPQYEIPSRQPHAPIIRAAAKALIDRKIPLMEYGSQVEWRCGYPLVLLLVEWAVPDALLSLASQTLSDQGIPCVPPSTNISARFGQWERAGFIHNLDLVGRSRIYLYPLSFVGLALRDTVEVTSTFDRTLKVLTPKPRMYMVSLIRHLLNYPIGNSSRIRVQDSLLGFISSYILRDTPINTKEGEDDDDESEEDYQQRVEEAVQDMRTWNWDTTEEEYLSIAERLVRDCPSIWDVSSY</sequence>
<dbReference type="OrthoDB" id="4202165at2759"/>
<accession>A0A1L9VXW4</accession>
<dbReference type="EMBL" id="KV878889">
    <property type="protein sequence ID" value="OJJ88745.1"/>
    <property type="molecule type" value="Genomic_DNA"/>
</dbReference>
<keyword evidence="2" id="KW-1185">Reference proteome</keyword>